<evidence type="ECO:0000256" key="1">
    <source>
        <dbReference type="ARBA" id="ARBA00004123"/>
    </source>
</evidence>
<dbReference type="OMA" id="STCPLIS"/>
<dbReference type="PROSITE" id="PS50048">
    <property type="entry name" value="ZN2_CY6_FUNGAL_2"/>
    <property type="match status" value="1"/>
</dbReference>
<dbReference type="InParanoid" id="A0A074Y3Z3"/>
<dbReference type="PANTHER" id="PTHR47660:SF2">
    <property type="entry name" value="TRANSCRIPTION FACTOR WITH C2H2 AND ZN(2)-CYS(6) DNA BINDING DOMAIN (EUROFUNG)"/>
    <property type="match status" value="1"/>
</dbReference>
<dbReference type="OrthoDB" id="40579at2759"/>
<evidence type="ECO:0000256" key="4">
    <source>
        <dbReference type="ARBA" id="ARBA00022771"/>
    </source>
</evidence>
<evidence type="ECO:0000313" key="14">
    <source>
        <dbReference type="Proteomes" id="UP000030641"/>
    </source>
</evidence>
<dbReference type="GeneID" id="25370990"/>
<organism evidence="13 14">
    <name type="scientific">Aureobasidium subglaciale (strain EXF-2481)</name>
    <name type="common">Aureobasidium pullulans var. subglaciale</name>
    <dbReference type="NCBI Taxonomy" id="1043005"/>
    <lineage>
        <taxon>Eukaryota</taxon>
        <taxon>Fungi</taxon>
        <taxon>Dikarya</taxon>
        <taxon>Ascomycota</taxon>
        <taxon>Pezizomycotina</taxon>
        <taxon>Dothideomycetes</taxon>
        <taxon>Dothideomycetidae</taxon>
        <taxon>Dothideales</taxon>
        <taxon>Saccotheciaceae</taxon>
        <taxon>Aureobasidium</taxon>
    </lineage>
</organism>
<dbReference type="Pfam" id="PF04082">
    <property type="entry name" value="Fungal_trans"/>
    <property type="match status" value="1"/>
</dbReference>
<dbReference type="PANTHER" id="PTHR47660">
    <property type="entry name" value="TRANSCRIPTION FACTOR WITH C2H2 AND ZN(2)-CYS(6) DNA BINDING DOMAIN (EUROFUNG)-RELATED-RELATED"/>
    <property type="match status" value="1"/>
</dbReference>
<feature type="domain" description="C2H2-type" evidence="12">
    <location>
        <begin position="47"/>
        <end position="65"/>
    </location>
</feature>
<keyword evidence="5" id="KW-0862">Zinc</keyword>
<evidence type="ECO:0000259" key="12">
    <source>
        <dbReference type="PROSITE" id="PS50157"/>
    </source>
</evidence>
<evidence type="ECO:0000259" key="11">
    <source>
        <dbReference type="PROSITE" id="PS50048"/>
    </source>
</evidence>
<keyword evidence="9" id="KW-0539">Nucleus</keyword>
<dbReference type="EMBL" id="KL584788">
    <property type="protein sequence ID" value="KEQ90629.1"/>
    <property type="molecule type" value="Genomic_DNA"/>
</dbReference>
<dbReference type="PROSITE" id="PS00028">
    <property type="entry name" value="ZINC_FINGER_C2H2_1"/>
    <property type="match status" value="1"/>
</dbReference>
<keyword evidence="4 10" id="KW-0863">Zinc-finger</keyword>
<dbReference type="AlphaFoldDB" id="A0A074Y3Z3"/>
<dbReference type="CDD" id="cd00067">
    <property type="entry name" value="GAL4"/>
    <property type="match status" value="1"/>
</dbReference>
<dbReference type="Proteomes" id="UP000030641">
    <property type="component" value="Unassembled WGS sequence"/>
</dbReference>
<protein>
    <recommendedName>
        <fullName evidence="15">C2H2-type domain-containing protein</fullName>
    </recommendedName>
</protein>
<keyword evidence="6" id="KW-0805">Transcription regulation</keyword>
<evidence type="ECO:0000256" key="5">
    <source>
        <dbReference type="ARBA" id="ARBA00022833"/>
    </source>
</evidence>
<accession>A0A074Y3Z3</accession>
<proteinExistence type="predicted"/>
<dbReference type="Gene3D" id="4.10.240.10">
    <property type="entry name" value="Zn(2)-C6 fungal-type DNA-binding domain"/>
    <property type="match status" value="1"/>
</dbReference>
<feature type="domain" description="C2H2-type" evidence="12">
    <location>
        <begin position="19"/>
        <end position="46"/>
    </location>
</feature>
<evidence type="ECO:0000256" key="6">
    <source>
        <dbReference type="ARBA" id="ARBA00023015"/>
    </source>
</evidence>
<evidence type="ECO:0000256" key="7">
    <source>
        <dbReference type="ARBA" id="ARBA00023125"/>
    </source>
</evidence>
<keyword evidence="14" id="KW-1185">Reference proteome</keyword>
<evidence type="ECO:0000256" key="10">
    <source>
        <dbReference type="PROSITE-ProRule" id="PRU00042"/>
    </source>
</evidence>
<keyword evidence="7" id="KW-0238">DNA-binding</keyword>
<evidence type="ECO:0000256" key="2">
    <source>
        <dbReference type="ARBA" id="ARBA00022723"/>
    </source>
</evidence>
<dbReference type="SMART" id="SM00355">
    <property type="entry name" value="ZnF_C2H2"/>
    <property type="match status" value="2"/>
</dbReference>
<dbReference type="InterPro" id="IPR007219">
    <property type="entry name" value="XnlR_reg_dom"/>
</dbReference>
<evidence type="ECO:0000256" key="3">
    <source>
        <dbReference type="ARBA" id="ARBA00022737"/>
    </source>
</evidence>
<dbReference type="InterPro" id="IPR001138">
    <property type="entry name" value="Zn2Cys6_DnaBD"/>
</dbReference>
<keyword evidence="3" id="KW-0677">Repeat</keyword>
<keyword evidence="2" id="KW-0479">Metal-binding</keyword>
<dbReference type="GO" id="GO:0000981">
    <property type="term" value="F:DNA-binding transcription factor activity, RNA polymerase II-specific"/>
    <property type="evidence" value="ECO:0007669"/>
    <property type="project" value="InterPro"/>
</dbReference>
<dbReference type="Gene3D" id="3.30.160.60">
    <property type="entry name" value="Classic Zinc Finger"/>
    <property type="match status" value="2"/>
</dbReference>
<dbReference type="HOGENOM" id="CLU_003487_0_1_1"/>
<dbReference type="InterPro" id="IPR036236">
    <property type="entry name" value="Znf_C2H2_sf"/>
</dbReference>
<dbReference type="GO" id="GO:0003677">
    <property type="term" value="F:DNA binding"/>
    <property type="evidence" value="ECO:0007669"/>
    <property type="project" value="UniProtKB-KW"/>
</dbReference>
<dbReference type="PROSITE" id="PS50157">
    <property type="entry name" value="ZINC_FINGER_C2H2_2"/>
    <property type="match status" value="2"/>
</dbReference>
<evidence type="ECO:0008006" key="15">
    <source>
        <dbReference type="Google" id="ProtNLM"/>
    </source>
</evidence>
<dbReference type="SUPFAM" id="SSF57667">
    <property type="entry name" value="beta-beta-alpha zinc fingers"/>
    <property type="match status" value="1"/>
</dbReference>
<dbReference type="Pfam" id="PF00096">
    <property type="entry name" value="zf-C2H2"/>
    <property type="match status" value="1"/>
</dbReference>
<reference evidence="13 14" key="1">
    <citation type="journal article" date="2014" name="BMC Genomics">
        <title>Genome sequencing of four Aureobasidium pullulans varieties: biotechnological potential, stress tolerance, and description of new species.</title>
        <authorList>
            <person name="Gostin Ar C."/>
            <person name="Ohm R.A."/>
            <person name="Kogej T."/>
            <person name="Sonjak S."/>
            <person name="Turk M."/>
            <person name="Zajc J."/>
            <person name="Zalar P."/>
            <person name="Grube M."/>
            <person name="Sun H."/>
            <person name="Han J."/>
            <person name="Sharma A."/>
            <person name="Chiniquy J."/>
            <person name="Ngan C.Y."/>
            <person name="Lipzen A."/>
            <person name="Barry K."/>
            <person name="Grigoriev I.V."/>
            <person name="Gunde-Cimerman N."/>
        </authorList>
    </citation>
    <scope>NUCLEOTIDE SEQUENCE [LARGE SCALE GENOMIC DNA]</scope>
    <source>
        <strain evidence="13 14">EXF-2481</strain>
    </source>
</reference>
<dbReference type="GO" id="GO:0008270">
    <property type="term" value="F:zinc ion binding"/>
    <property type="evidence" value="ECO:0007669"/>
    <property type="project" value="UniProtKB-KW"/>
</dbReference>
<dbReference type="PROSITE" id="PS00463">
    <property type="entry name" value="ZN2_CY6_FUNGAL_1"/>
    <property type="match status" value="1"/>
</dbReference>
<dbReference type="InterPro" id="IPR036864">
    <property type="entry name" value="Zn2-C6_fun-type_DNA-bd_sf"/>
</dbReference>
<evidence type="ECO:0000256" key="8">
    <source>
        <dbReference type="ARBA" id="ARBA00023163"/>
    </source>
</evidence>
<dbReference type="GO" id="GO:0005634">
    <property type="term" value="C:nucleus"/>
    <property type="evidence" value="ECO:0007669"/>
    <property type="project" value="UniProtKB-SubCell"/>
</dbReference>
<evidence type="ECO:0000313" key="13">
    <source>
        <dbReference type="EMBL" id="KEQ90629.1"/>
    </source>
</evidence>
<feature type="domain" description="Zn(2)-C6 fungal-type" evidence="11">
    <location>
        <begin position="91"/>
        <end position="120"/>
    </location>
</feature>
<keyword evidence="8" id="KW-0804">Transcription</keyword>
<dbReference type="FunFam" id="3.30.160.60:FF:000064">
    <property type="entry name" value="Early growth response protein 3"/>
    <property type="match status" value="1"/>
</dbReference>
<evidence type="ECO:0000256" key="9">
    <source>
        <dbReference type="ARBA" id="ARBA00023242"/>
    </source>
</evidence>
<dbReference type="SUPFAM" id="SSF57701">
    <property type="entry name" value="Zn2/Cys6 DNA-binding domain"/>
    <property type="match status" value="1"/>
</dbReference>
<dbReference type="RefSeq" id="XP_013339100.1">
    <property type="nucleotide sequence ID" value="XM_013483646.1"/>
</dbReference>
<dbReference type="InterPro" id="IPR013087">
    <property type="entry name" value="Znf_C2H2_type"/>
</dbReference>
<name>A0A074Y3Z3_AURSE</name>
<dbReference type="STRING" id="1043005.A0A074Y3Z3"/>
<comment type="subcellular location">
    <subcellularLocation>
        <location evidence="1">Nucleus</location>
    </subcellularLocation>
</comment>
<gene>
    <name evidence="13" type="ORF">AUEXF2481DRAFT_71042</name>
</gene>
<sequence length="904" mass="100862">MVLPQTADAQMIPATTLLFQCTICQRAFSRVDHLSRHVRTHTLEKPYSCEFCDKKFSRVDLLKRHACRQAPYGNSRTSKSHLGVTYRVGQACKACAASKIRCTDSKPCHRCVNKNITCEVDCPEEPTHTPNLDTAGIAIQNVPPQTSDLSTPGELDLASVDIETQPALHSESLPSLVTSSHTAADSVVLTPSLDSHSTMSCSFAVPATPNFDLNVAESSETYADFLKCLLDNGSYNNMYPPLMSADDFSVGFWDDYLDANMSFQSNADVQGSVAPMIMNTSTTHTGSRNGSKDINTLEQKAFHAAANAFEESGWNWSPSSQDHRSADHGGLSLPHDWARQESILQPDDDFLAKQMRPTDRERVMGLLLTYCSKQHLARMVSTFPSISALNGLVHRFLRCQISSHEPWIHIPSFDLTTIRPELLAAILAHGACSTPVEVITRLGYAMIDIVRTAVIDNWYSDNSLSRDLQLLQSLLLTLNLAMWSGNRCMMEIAESTMGPSITIVRRAGWLREDLYPVIELQASEEGMQLHQKWTAWIQQESRKRLCYRTFLFDARVSLTRMTSPTMSFTEMTLPYPDKAELWSATNALEWKALYLEHCQHKTPRSRVSLAEDMRALISESSIPVDCDTAWRNDVLLHGLWRLIWGHREVEDLLQISSPEHDESSSSLPSRGEGLAKILNKLRLEVELASTMKPSDVTGDAIMIQEFLNMTLHASIQSLQAFAGKDGVAAAQRVYPMLEEWTQSKSARRAVWHAGQLIRAAQATSTRPIREWRVVVVYHASLVFWAYGIISSIRQKRDAVSDTDSQTKAAVCLDGEQDTMVRRFINLGEGEPCLLNHSSSPDASHDDSFISQKVPLRKASKIMQMTAQILTEQVAGDCRISPPLTERFARLMNELARSARAIGLG</sequence>
<dbReference type="GO" id="GO:0006351">
    <property type="term" value="P:DNA-templated transcription"/>
    <property type="evidence" value="ECO:0007669"/>
    <property type="project" value="InterPro"/>
</dbReference>